<organism evidence="12 13">
    <name type="scientific">Microcella putealis</name>
    <dbReference type="NCBI Taxonomy" id="337005"/>
    <lineage>
        <taxon>Bacteria</taxon>
        <taxon>Bacillati</taxon>
        <taxon>Actinomycetota</taxon>
        <taxon>Actinomycetes</taxon>
        <taxon>Micrococcales</taxon>
        <taxon>Microbacteriaceae</taxon>
        <taxon>Microcella</taxon>
    </lineage>
</organism>
<evidence type="ECO:0000256" key="10">
    <source>
        <dbReference type="SAM" id="Phobius"/>
    </source>
</evidence>
<keyword evidence="10" id="KW-0812">Transmembrane</keyword>
<dbReference type="GO" id="GO:0005524">
    <property type="term" value="F:ATP binding"/>
    <property type="evidence" value="ECO:0007669"/>
    <property type="project" value="UniProtKB-KW"/>
</dbReference>
<keyword evidence="5" id="KW-0547">Nucleotide-binding</keyword>
<feature type="transmembrane region" description="Helical" evidence="10">
    <location>
        <begin position="76"/>
        <end position="96"/>
    </location>
</feature>
<sequence length="522" mass="54879">MTSPIPDTAPAPAVGATRTAMAHPETPAGLPPLDDWSYRAVWKRLPRGLGYLVPTFAIAVTVSVVLNSLFSTGLSLLIVVVGLFLIAATLFVARFAGSLEVLRLRWSGERAITEPNWSIDPSLPWWRKALTPFANGHYWLSLLHGAIVAPIVATISFVLLTLWGSVIVGAILSPFALIFGVRSINGPDLDRIIDRIGGAGGFGPGYDVFENRYGWAIERGVDVAAPLSGVFVVLFVVLAIGAILTLPYLVRALTWVHAAIARPLLGRFKSEELEGQVSSLFTARSAAVAAEGSALSRIERDIHDGPQQRLIRLQMDLSAAERRVEDEPDAAKALIADARRQAQDALDELRNLSRGFAPPLLIDRGLFAALESLATRSSIPVTLQTTLGATAELPDEVARNAYFVASELIANATKHSEASSIALVVARDGADLVVSVTDDGRGGAAETPHHGLAGLRDRAVGLGGTFTLSSPEGGPTEIRVTLPVGGVAAPAAPTAAQPTTTTPAAASQSDPTPDAPQNGGDA</sequence>
<feature type="transmembrane region" description="Helical" evidence="10">
    <location>
        <begin position="49"/>
        <end position="70"/>
    </location>
</feature>
<dbReference type="OrthoDB" id="5242012at2"/>
<dbReference type="Proteomes" id="UP000293519">
    <property type="component" value="Unassembled WGS sequence"/>
</dbReference>
<dbReference type="SUPFAM" id="SSF55874">
    <property type="entry name" value="ATPase domain of HSP90 chaperone/DNA topoisomerase II/histidine kinase"/>
    <property type="match status" value="1"/>
</dbReference>
<dbReference type="GO" id="GO:0000155">
    <property type="term" value="F:phosphorelay sensor kinase activity"/>
    <property type="evidence" value="ECO:0007669"/>
    <property type="project" value="InterPro"/>
</dbReference>
<dbReference type="PANTHER" id="PTHR24421:SF10">
    <property type="entry name" value="NITRATE_NITRITE SENSOR PROTEIN NARQ"/>
    <property type="match status" value="1"/>
</dbReference>
<keyword evidence="7" id="KW-0067">ATP-binding</keyword>
<protein>
    <recommendedName>
        <fullName evidence="2">histidine kinase</fullName>
        <ecNumber evidence="2">2.7.13.3</ecNumber>
    </recommendedName>
</protein>
<dbReference type="PANTHER" id="PTHR24421">
    <property type="entry name" value="NITRATE/NITRITE SENSOR PROTEIN NARX-RELATED"/>
    <property type="match status" value="1"/>
</dbReference>
<dbReference type="GO" id="GO:0016020">
    <property type="term" value="C:membrane"/>
    <property type="evidence" value="ECO:0007669"/>
    <property type="project" value="InterPro"/>
</dbReference>
<dbReference type="CDD" id="cd16917">
    <property type="entry name" value="HATPase_UhpB-NarQ-NarX-like"/>
    <property type="match status" value="1"/>
</dbReference>
<feature type="domain" description="Histidine kinase/HSP90-like ATPase" evidence="11">
    <location>
        <begin position="396"/>
        <end position="486"/>
    </location>
</feature>
<evidence type="ECO:0000313" key="12">
    <source>
        <dbReference type="EMBL" id="RZS59721.1"/>
    </source>
</evidence>
<feature type="compositionally biased region" description="Low complexity" evidence="9">
    <location>
        <begin position="489"/>
        <end position="516"/>
    </location>
</feature>
<accession>A0A4Q7LYF9</accession>
<feature type="region of interest" description="Disordered" evidence="9">
    <location>
        <begin position="489"/>
        <end position="522"/>
    </location>
</feature>
<keyword evidence="13" id="KW-1185">Reference proteome</keyword>
<evidence type="ECO:0000256" key="3">
    <source>
        <dbReference type="ARBA" id="ARBA00022553"/>
    </source>
</evidence>
<dbReference type="InterPro" id="IPR011712">
    <property type="entry name" value="Sig_transdc_His_kin_sub3_dim/P"/>
</dbReference>
<evidence type="ECO:0000256" key="5">
    <source>
        <dbReference type="ARBA" id="ARBA00022741"/>
    </source>
</evidence>
<keyword evidence="6 12" id="KW-0418">Kinase</keyword>
<feature type="transmembrane region" description="Helical" evidence="10">
    <location>
        <begin position="227"/>
        <end position="250"/>
    </location>
</feature>
<name>A0A4Q7LYF9_9MICO</name>
<dbReference type="InterPro" id="IPR003594">
    <property type="entry name" value="HATPase_dom"/>
</dbReference>
<keyword evidence="4" id="KW-0808">Transferase</keyword>
<evidence type="ECO:0000256" key="6">
    <source>
        <dbReference type="ARBA" id="ARBA00022777"/>
    </source>
</evidence>
<dbReference type="Pfam" id="PF13796">
    <property type="entry name" value="Sensor"/>
    <property type="match status" value="1"/>
</dbReference>
<keyword evidence="10" id="KW-1133">Transmembrane helix</keyword>
<dbReference type="EMBL" id="SGWW01000001">
    <property type="protein sequence ID" value="RZS59721.1"/>
    <property type="molecule type" value="Genomic_DNA"/>
</dbReference>
<evidence type="ECO:0000259" key="11">
    <source>
        <dbReference type="SMART" id="SM00387"/>
    </source>
</evidence>
<dbReference type="Pfam" id="PF07730">
    <property type="entry name" value="HisKA_3"/>
    <property type="match status" value="1"/>
</dbReference>
<dbReference type="InterPro" id="IPR025828">
    <property type="entry name" value="Put_sensor_dom"/>
</dbReference>
<dbReference type="EC" id="2.7.13.3" evidence="2"/>
<comment type="caution">
    <text evidence="12">The sequence shown here is derived from an EMBL/GenBank/DDBJ whole genome shotgun (WGS) entry which is preliminary data.</text>
</comment>
<reference evidence="12 13" key="1">
    <citation type="journal article" date="2015" name="Stand. Genomic Sci.">
        <title>Genomic Encyclopedia of Bacterial and Archaeal Type Strains, Phase III: the genomes of soil and plant-associated and newly described type strains.</title>
        <authorList>
            <person name="Whitman W.B."/>
            <person name="Woyke T."/>
            <person name="Klenk H.P."/>
            <person name="Zhou Y."/>
            <person name="Lilburn T.G."/>
            <person name="Beck B.J."/>
            <person name="De Vos P."/>
            <person name="Vandamme P."/>
            <person name="Eisen J.A."/>
            <person name="Garrity G."/>
            <person name="Hugenholtz P."/>
            <person name="Kyrpides N.C."/>
        </authorList>
    </citation>
    <scope>NUCLEOTIDE SEQUENCE [LARGE SCALE GENOMIC DNA]</scope>
    <source>
        <strain evidence="12 13">CV2</strain>
    </source>
</reference>
<dbReference type="Gene3D" id="1.20.5.1930">
    <property type="match status" value="1"/>
</dbReference>
<keyword evidence="3" id="KW-0597">Phosphoprotein</keyword>
<feature type="transmembrane region" description="Helical" evidence="10">
    <location>
        <begin position="166"/>
        <end position="185"/>
    </location>
</feature>
<dbReference type="GO" id="GO:0046983">
    <property type="term" value="F:protein dimerization activity"/>
    <property type="evidence" value="ECO:0007669"/>
    <property type="project" value="InterPro"/>
</dbReference>
<gene>
    <name evidence="12" type="ORF">EV141_0954</name>
</gene>
<keyword evidence="8" id="KW-0902">Two-component regulatory system</keyword>
<dbReference type="Pfam" id="PF02518">
    <property type="entry name" value="HATPase_c"/>
    <property type="match status" value="1"/>
</dbReference>
<dbReference type="AlphaFoldDB" id="A0A4Q7LYF9"/>
<dbReference type="SMART" id="SM00387">
    <property type="entry name" value="HATPase_c"/>
    <property type="match status" value="1"/>
</dbReference>
<dbReference type="RefSeq" id="WP_130484768.1">
    <property type="nucleotide sequence ID" value="NZ_SGWW01000001.1"/>
</dbReference>
<evidence type="ECO:0000256" key="8">
    <source>
        <dbReference type="ARBA" id="ARBA00023012"/>
    </source>
</evidence>
<evidence type="ECO:0000256" key="2">
    <source>
        <dbReference type="ARBA" id="ARBA00012438"/>
    </source>
</evidence>
<comment type="catalytic activity">
    <reaction evidence="1">
        <text>ATP + protein L-histidine = ADP + protein N-phospho-L-histidine.</text>
        <dbReference type="EC" id="2.7.13.3"/>
    </reaction>
</comment>
<proteinExistence type="predicted"/>
<dbReference type="InterPro" id="IPR050482">
    <property type="entry name" value="Sensor_HK_TwoCompSys"/>
</dbReference>
<feature type="transmembrane region" description="Helical" evidence="10">
    <location>
        <begin position="138"/>
        <end position="160"/>
    </location>
</feature>
<evidence type="ECO:0000256" key="1">
    <source>
        <dbReference type="ARBA" id="ARBA00000085"/>
    </source>
</evidence>
<evidence type="ECO:0000256" key="9">
    <source>
        <dbReference type="SAM" id="MobiDB-lite"/>
    </source>
</evidence>
<dbReference type="InterPro" id="IPR036890">
    <property type="entry name" value="HATPase_C_sf"/>
</dbReference>
<evidence type="ECO:0000313" key="13">
    <source>
        <dbReference type="Proteomes" id="UP000293519"/>
    </source>
</evidence>
<evidence type="ECO:0000256" key="4">
    <source>
        <dbReference type="ARBA" id="ARBA00022679"/>
    </source>
</evidence>
<dbReference type="Gene3D" id="3.30.565.10">
    <property type="entry name" value="Histidine kinase-like ATPase, C-terminal domain"/>
    <property type="match status" value="1"/>
</dbReference>
<keyword evidence="10" id="KW-0472">Membrane</keyword>
<evidence type="ECO:0000256" key="7">
    <source>
        <dbReference type="ARBA" id="ARBA00022840"/>
    </source>
</evidence>